<protein>
    <recommendedName>
        <fullName evidence="5">Glutamine synthetase I beta</fullName>
    </recommendedName>
</protein>
<dbReference type="RefSeq" id="WP_045960743.1">
    <property type="nucleotide sequence ID" value="NZ_JMTK01000002.1"/>
</dbReference>
<gene>
    <name evidence="13" type="ORF">DJ66_0538</name>
</gene>
<evidence type="ECO:0000313" key="14">
    <source>
        <dbReference type="Proteomes" id="UP000033731"/>
    </source>
</evidence>
<dbReference type="InterPro" id="IPR027303">
    <property type="entry name" value="Gln_synth_gly_rich_site"/>
</dbReference>
<dbReference type="GO" id="GO:0004356">
    <property type="term" value="F:glutamine synthetase activity"/>
    <property type="evidence" value="ECO:0007669"/>
    <property type="project" value="InterPro"/>
</dbReference>
<evidence type="ECO:0000256" key="6">
    <source>
        <dbReference type="PIRSR" id="PIRSR604809-1"/>
    </source>
</evidence>
<feature type="binding site" evidence="8">
    <location>
        <position position="351"/>
    </location>
    <ligand>
        <name>Mg(2+)</name>
        <dbReference type="ChEBI" id="CHEBI:18420"/>
        <label>1</label>
    </ligand>
</feature>
<comment type="subunit">
    <text evidence="3">Oligomer of 12 subunits arranged in the form of two hexameric ring.</text>
</comment>
<feature type="binding site" evidence="6">
    <location>
        <position position="333"/>
    </location>
    <ligand>
        <name>L-glutamate</name>
        <dbReference type="ChEBI" id="CHEBI:29985"/>
    </ligand>
</feature>
<dbReference type="Gene3D" id="3.30.590.10">
    <property type="entry name" value="Glutamine synthetase/guanido kinase, catalytic domain"/>
    <property type="match status" value="1"/>
</dbReference>
<dbReference type="InterPro" id="IPR008146">
    <property type="entry name" value="Gln_synth_cat_dom"/>
</dbReference>
<evidence type="ECO:0000256" key="4">
    <source>
        <dbReference type="ARBA" id="ARBA00023231"/>
    </source>
</evidence>
<dbReference type="GO" id="GO:0005524">
    <property type="term" value="F:ATP binding"/>
    <property type="evidence" value="ECO:0007669"/>
    <property type="project" value="UniProtKB-KW"/>
</dbReference>
<dbReference type="GO" id="GO:0019740">
    <property type="term" value="P:nitrogen utilization"/>
    <property type="evidence" value="ECO:0007669"/>
    <property type="project" value="TreeGrafter"/>
</dbReference>
<comment type="cofactor">
    <cofactor evidence="8">
        <name>Mg(2+)</name>
        <dbReference type="ChEBI" id="CHEBI:18420"/>
    </cofactor>
    <text evidence="8">Binds 2 Mg(2+) ions per subunit.</text>
</comment>
<dbReference type="InterPro" id="IPR004809">
    <property type="entry name" value="Gln_synth_I"/>
</dbReference>
<dbReference type="NCBIfam" id="TIGR00653">
    <property type="entry name" value="GlnA"/>
    <property type="match status" value="1"/>
</dbReference>
<dbReference type="PATRIC" id="fig|556287.8.peg.514"/>
<comment type="function">
    <text evidence="1">Catalyzes the ATP-dependent biosynthesis of glutamine from glutamate and ammonia.</text>
</comment>
<feature type="domain" description="GS catalytic" evidence="12">
    <location>
        <begin position="106"/>
        <end position="462"/>
    </location>
</feature>
<dbReference type="EMBL" id="JMTK01000002">
    <property type="protein sequence ID" value="KJZ81811.1"/>
    <property type="molecule type" value="Genomic_DNA"/>
</dbReference>
<comment type="caution">
    <text evidence="13">The sequence shown here is derived from an EMBL/GenBank/DDBJ whole genome shotgun (WGS) entry which is preliminary data.</text>
</comment>
<dbReference type="GO" id="GO:0005737">
    <property type="term" value="C:cytoplasm"/>
    <property type="evidence" value="ECO:0007669"/>
    <property type="project" value="TreeGrafter"/>
</dbReference>
<dbReference type="PANTHER" id="PTHR43407:SF2">
    <property type="entry name" value="GLUTAMINE SYNTHETASE"/>
    <property type="match status" value="1"/>
</dbReference>
<evidence type="ECO:0000256" key="3">
    <source>
        <dbReference type="ARBA" id="ARBA00011258"/>
    </source>
</evidence>
<feature type="binding site" evidence="6">
    <location>
        <position position="353"/>
    </location>
    <ligand>
        <name>L-glutamate</name>
        <dbReference type="ChEBI" id="CHEBI:29985"/>
    </ligand>
</feature>
<evidence type="ECO:0000259" key="12">
    <source>
        <dbReference type="PROSITE" id="PS51987"/>
    </source>
</evidence>
<keyword evidence="7" id="KW-0067">ATP-binding</keyword>
<dbReference type="PANTHER" id="PTHR43407">
    <property type="entry name" value="GLUTAMINE SYNTHETASE"/>
    <property type="match status" value="1"/>
</dbReference>
<evidence type="ECO:0000259" key="11">
    <source>
        <dbReference type="PROSITE" id="PS51986"/>
    </source>
</evidence>
<evidence type="ECO:0000256" key="7">
    <source>
        <dbReference type="PIRSR" id="PIRSR604809-2"/>
    </source>
</evidence>
<keyword evidence="8" id="KW-0479">Metal-binding</keyword>
<keyword evidence="14" id="KW-1185">Reference proteome</keyword>
<dbReference type="InterPro" id="IPR014746">
    <property type="entry name" value="Gln_synth/guanido_kin_cat_dom"/>
</dbReference>
<dbReference type="InterPro" id="IPR008147">
    <property type="entry name" value="Gln_synt_N"/>
</dbReference>
<keyword evidence="8" id="KW-0460">Magnesium</keyword>
<organism evidence="13 14">
    <name type="scientific">Candidatus Liberibacter solanacearum</name>
    <dbReference type="NCBI Taxonomy" id="556287"/>
    <lineage>
        <taxon>Bacteria</taxon>
        <taxon>Pseudomonadati</taxon>
        <taxon>Pseudomonadota</taxon>
        <taxon>Alphaproteobacteria</taxon>
        <taxon>Hyphomicrobiales</taxon>
        <taxon>Rhizobiaceae</taxon>
        <taxon>Liberibacter</taxon>
    </lineage>
</organism>
<evidence type="ECO:0000256" key="10">
    <source>
        <dbReference type="RuleBase" id="RU000384"/>
    </source>
</evidence>
<dbReference type="GO" id="GO:0046872">
    <property type="term" value="F:metal ion binding"/>
    <property type="evidence" value="ECO:0007669"/>
    <property type="project" value="UniProtKB-KW"/>
</dbReference>
<evidence type="ECO:0000256" key="1">
    <source>
        <dbReference type="ARBA" id="ARBA00003117"/>
    </source>
</evidence>
<evidence type="ECO:0000256" key="8">
    <source>
        <dbReference type="PIRSR" id="PIRSR604809-3"/>
    </source>
</evidence>
<sequence>MVDDATSIIQKIQQENIKFIDFRFTDLQGKFHHISMDASLFNEERLLNGIMFDSSSITGWHSQNPDLLLIPDIETIHIDPFYAQSTMIFICNVYDPITLQPYNRDPRYTTKKAIEYLKKKEIGDTLLLGIKTDFFIFDNVHYTVSPTESGFTLESTEFANNGKNKGHYSNAKNGYTLPPQDKSHDMRSEIVSALNNIGVQITKYHNQANNAQHSFNLQHESLLRSSDNLQKYKYAVHQVANSYCKTATFMPKPIDNNNGSGMHLSMSIRKEDMPVFAGDECEGLSKTCLYYIGGIIKHAKALNALTNASTNSYKRLFTCCQSPVQLVYSTHNRSASCRIPYAKKADDQHIEIRFPDLTANPYLAPAAILMAGLDGIANKIHPGKPMDQNINELSSEGKKTIPRICYSLREALENLDNDREFLKKGNVFDDDQIDAFIKIKMKEVLRLEQSPSPIEFEMYYSI</sequence>
<dbReference type="SMART" id="SM01230">
    <property type="entry name" value="Gln-synt_C"/>
    <property type="match status" value="1"/>
</dbReference>
<feature type="binding site" evidence="7">
    <location>
        <position position="333"/>
    </location>
    <ligand>
        <name>ATP</name>
        <dbReference type="ChEBI" id="CHEBI:30616"/>
    </ligand>
</feature>
<reference evidence="13 14" key="1">
    <citation type="journal article" date="2015" name="Phytopathology">
        <title>Genomes of Candidatus Liberibacter solanacearum haplotype A from New Zealand and the USA suggest significant genome plasticity in the species.</title>
        <authorList>
            <person name="Thompson S.M."/>
            <person name="Johnson C.P."/>
            <person name="Lu A.Y."/>
            <person name="Frampton R.A."/>
            <person name="Sullivan K.L."/>
            <person name="Fiers M.W."/>
            <person name="Crowhurst R.N."/>
            <person name="Pitman A.R."/>
            <person name="Scott I."/>
            <person name="Gudmestad N.C."/>
            <person name="Smith G.R."/>
        </authorList>
    </citation>
    <scope>NUCLEOTIDE SEQUENCE [LARGE SCALE GENOMIC DNA]</scope>
    <source>
        <strain evidence="13 14">LsoNZ1</strain>
    </source>
</reference>
<dbReference type="Gene3D" id="3.10.20.70">
    <property type="entry name" value="Glutamine synthetase, N-terminal domain"/>
    <property type="match status" value="1"/>
</dbReference>
<keyword evidence="13" id="KW-0436">Ligase</keyword>
<dbReference type="SUPFAM" id="SSF54368">
    <property type="entry name" value="Glutamine synthetase, N-terminal domain"/>
    <property type="match status" value="1"/>
</dbReference>
<evidence type="ECO:0000256" key="5">
    <source>
        <dbReference type="ARBA" id="ARBA00033230"/>
    </source>
</evidence>
<proteinExistence type="inferred from homology"/>
<dbReference type="AlphaFoldDB" id="A0A0F4VIY7"/>
<dbReference type="PROSITE" id="PS51987">
    <property type="entry name" value="GS_CATALYTIC"/>
    <property type="match status" value="1"/>
</dbReference>
<dbReference type="PROSITE" id="PS00181">
    <property type="entry name" value="GLNA_ATP"/>
    <property type="match status" value="1"/>
</dbReference>
<dbReference type="GO" id="GO:0006542">
    <property type="term" value="P:glutamine biosynthetic process"/>
    <property type="evidence" value="ECO:0007669"/>
    <property type="project" value="InterPro"/>
</dbReference>
<feature type="domain" description="GS beta-grasp" evidence="11">
    <location>
        <begin position="15"/>
        <end position="98"/>
    </location>
</feature>
<dbReference type="PROSITE" id="PS51986">
    <property type="entry name" value="GS_BETA_GRASP"/>
    <property type="match status" value="1"/>
</dbReference>
<evidence type="ECO:0000313" key="13">
    <source>
        <dbReference type="EMBL" id="KJZ81811.1"/>
    </source>
</evidence>
<feature type="binding site" evidence="6">
    <location>
        <position position="315"/>
    </location>
    <ligand>
        <name>L-glutamate</name>
        <dbReference type="ChEBI" id="CHEBI:29985"/>
    </ligand>
</feature>
<accession>A0A0F4VIY7</accession>
<dbReference type="Proteomes" id="UP000033731">
    <property type="component" value="Unassembled WGS sequence"/>
</dbReference>
<dbReference type="Pfam" id="PF00120">
    <property type="entry name" value="Gln-synt_C"/>
    <property type="match status" value="1"/>
</dbReference>
<feature type="binding site" evidence="8">
    <location>
        <position position="263"/>
    </location>
    <ligand>
        <name>Mg(2+)</name>
        <dbReference type="ChEBI" id="CHEBI:18420"/>
        <label>1</label>
    </ligand>
</feature>
<dbReference type="GO" id="GO:0016020">
    <property type="term" value="C:membrane"/>
    <property type="evidence" value="ECO:0007669"/>
    <property type="project" value="TreeGrafter"/>
</dbReference>
<evidence type="ECO:0000256" key="9">
    <source>
        <dbReference type="PROSITE-ProRule" id="PRU01330"/>
    </source>
</evidence>
<feature type="binding site" evidence="6">
    <location>
        <begin position="258"/>
        <end position="259"/>
    </location>
    <ligand>
        <name>L-glutamate</name>
        <dbReference type="ChEBI" id="CHEBI:29985"/>
    </ligand>
</feature>
<dbReference type="SUPFAM" id="SSF55931">
    <property type="entry name" value="Glutamine synthetase/guanido kinase"/>
    <property type="match status" value="1"/>
</dbReference>
<dbReference type="InterPro" id="IPR036651">
    <property type="entry name" value="Gln_synt_N_sf"/>
</dbReference>
<keyword evidence="7" id="KW-0547">Nucleotide-binding</keyword>
<name>A0A0F4VIY7_9HYPH</name>
<comment type="similarity">
    <text evidence="2 9 10">Belongs to the glutamine synthetase family.</text>
</comment>
<keyword evidence="4" id="KW-0535">Nitrogen fixation</keyword>
<evidence type="ECO:0000256" key="2">
    <source>
        <dbReference type="ARBA" id="ARBA00009897"/>
    </source>
</evidence>
<dbReference type="Pfam" id="PF03951">
    <property type="entry name" value="Gln-synt_N"/>
    <property type="match status" value="1"/>
</dbReference>